<dbReference type="Proteomes" id="UP000533284">
    <property type="component" value="Unassembled WGS sequence"/>
</dbReference>
<gene>
    <name evidence="2" type="ORF">D9E49_20920</name>
    <name evidence="1" type="ORF">FJQ40_13420</name>
</gene>
<dbReference type="EMBL" id="ROAL01000023">
    <property type="protein sequence ID" value="MIB62820.1"/>
    <property type="molecule type" value="Genomic_DNA"/>
</dbReference>
<protein>
    <submittedName>
        <fullName evidence="2">Uncharacterized protein</fullName>
    </submittedName>
</protein>
<reference evidence="2 3" key="1">
    <citation type="submission" date="2018-10" db="EMBL/GenBank/DDBJ databases">
        <authorList>
            <consortium name="NARMS: The National Antimicrobial Resistance Monitoring System"/>
        </authorList>
    </citation>
    <scope>NUCLEOTIDE SEQUENCE [LARGE SCALE GENOMIC DNA]</scope>
    <source>
        <strain evidence="2 3">CVM N17EC0276</strain>
    </source>
</reference>
<evidence type="ECO:0000313" key="4">
    <source>
        <dbReference type="Proteomes" id="UP000533284"/>
    </source>
</evidence>
<organism evidence="2 3">
    <name type="scientific">Escherichia coli</name>
    <dbReference type="NCBI Taxonomy" id="562"/>
    <lineage>
        <taxon>Bacteria</taxon>
        <taxon>Pseudomonadati</taxon>
        <taxon>Pseudomonadota</taxon>
        <taxon>Gammaproteobacteria</taxon>
        <taxon>Enterobacterales</taxon>
        <taxon>Enterobacteriaceae</taxon>
        <taxon>Escherichia</taxon>
    </lineage>
</organism>
<comment type="caution">
    <text evidence="2">The sequence shown here is derived from an EMBL/GenBank/DDBJ whole genome shotgun (WGS) entry which is preliminary data.</text>
</comment>
<accession>A0A3L4HN11</accession>
<sequence length="73" mass="7837">MIPAPGLNTLFIVRAKDCPSGNISYTPLGHLQPLADLTPLIAKLGYCPDAGLQFWAGWLSLAPLMRNVSVDTD</sequence>
<dbReference type="Proteomes" id="UP000271175">
    <property type="component" value="Unassembled WGS sequence"/>
</dbReference>
<name>A0A3L4HN11_ECOLX</name>
<evidence type="ECO:0000313" key="1">
    <source>
        <dbReference type="EMBL" id="EFB1698404.1"/>
    </source>
</evidence>
<dbReference type="AlphaFoldDB" id="A0A3L4HN11"/>
<reference evidence="1 4" key="2">
    <citation type="submission" date="2019-06" db="EMBL/GenBank/DDBJ databases">
        <authorList>
            <consortium name="GenomeTrakr network: Whole genome sequencing for foodborne pathogen traceback"/>
        </authorList>
    </citation>
    <scope>NUCLEOTIDE SEQUENCE [LARGE SCALE GENOMIC DNA]</scope>
    <source>
        <strain evidence="1 4">PSU-1847</strain>
    </source>
</reference>
<proteinExistence type="predicted"/>
<evidence type="ECO:0000313" key="2">
    <source>
        <dbReference type="EMBL" id="MIB62820.1"/>
    </source>
</evidence>
<evidence type="ECO:0000313" key="3">
    <source>
        <dbReference type="Proteomes" id="UP000271175"/>
    </source>
</evidence>
<dbReference type="EMBL" id="AASDBN010000023">
    <property type="protein sequence ID" value="EFB1698404.1"/>
    <property type="molecule type" value="Genomic_DNA"/>
</dbReference>